<comment type="caution">
    <text evidence="3">The sequence shown here is derived from an EMBL/GenBank/DDBJ whole genome shotgun (WGS) entry which is preliminary data.</text>
</comment>
<dbReference type="Proteomes" id="UP000051450">
    <property type="component" value="Unassembled WGS sequence"/>
</dbReference>
<keyword evidence="1" id="KW-0732">Signal</keyword>
<proteinExistence type="predicted"/>
<feature type="chain" id="PRO_5006405168" evidence="1">
    <location>
        <begin position="23"/>
        <end position="310"/>
    </location>
</feature>
<dbReference type="Gene3D" id="3.40.190.10">
    <property type="entry name" value="Periplasmic binding protein-like II"/>
    <property type="match status" value="1"/>
</dbReference>
<accession>A0A0R1HJH6</accession>
<gene>
    <name evidence="3" type="ORF">FC66_GL000118</name>
</gene>
<name>A0A0R1HJH6_9LACO</name>
<dbReference type="GO" id="GO:0043190">
    <property type="term" value="C:ATP-binding cassette (ABC) transporter complex"/>
    <property type="evidence" value="ECO:0007669"/>
    <property type="project" value="InterPro"/>
</dbReference>
<dbReference type="CDD" id="cd13608">
    <property type="entry name" value="PBP2_OpuCC_like"/>
    <property type="match status" value="1"/>
</dbReference>
<organism evidence="3 4">
    <name type="scientific">Dellaglioa algida DSM 15638</name>
    <dbReference type="NCBI Taxonomy" id="1423719"/>
    <lineage>
        <taxon>Bacteria</taxon>
        <taxon>Bacillati</taxon>
        <taxon>Bacillota</taxon>
        <taxon>Bacilli</taxon>
        <taxon>Lactobacillales</taxon>
        <taxon>Lactobacillaceae</taxon>
        <taxon>Dellaglioa</taxon>
    </lineage>
</organism>
<dbReference type="SUPFAM" id="SSF53850">
    <property type="entry name" value="Periplasmic binding protein-like II"/>
    <property type="match status" value="1"/>
</dbReference>
<dbReference type="InterPro" id="IPR007210">
    <property type="entry name" value="ABC_Gly_betaine_transp_sub-bd"/>
</dbReference>
<dbReference type="AlphaFoldDB" id="A0A0R1HJH6"/>
<dbReference type="RefSeq" id="WP_057973440.1">
    <property type="nucleotide sequence ID" value="NZ_AZDI01000001.1"/>
</dbReference>
<evidence type="ECO:0000313" key="4">
    <source>
        <dbReference type="Proteomes" id="UP000051450"/>
    </source>
</evidence>
<feature type="domain" description="ABC-type glycine betaine transport system substrate-binding" evidence="2">
    <location>
        <begin position="36"/>
        <end position="301"/>
    </location>
</feature>
<keyword evidence="4" id="KW-1185">Reference proteome</keyword>
<dbReference type="PROSITE" id="PS51257">
    <property type="entry name" value="PROKAR_LIPOPROTEIN"/>
    <property type="match status" value="1"/>
</dbReference>
<dbReference type="EMBL" id="AZDI01000001">
    <property type="protein sequence ID" value="KRK46495.1"/>
    <property type="molecule type" value="Genomic_DNA"/>
</dbReference>
<dbReference type="Pfam" id="PF04069">
    <property type="entry name" value="OpuAC"/>
    <property type="match status" value="1"/>
</dbReference>
<evidence type="ECO:0000259" key="2">
    <source>
        <dbReference type="Pfam" id="PF04069"/>
    </source>
</evidence>
<evidence type="ECO:0000313" key="3">
    <source>
        <dbReference type="EMBL" id="KRK46495.1"/>
    </source>
</evidence>
<dbReference type="Gene3D" id="3.40.190.120">
    <property type="entry name" value="Osmoprotection protein (prox), domain 2"/>
    <property type="match status" value="1"/>
</dbReference>
<dbReference type="OrthoDB" id="9801163at2"/>
<dbReference type="GO" id="GO:0022857">
    <property type="term" value="F:transmembrane transporter activity"/>
    <property type="evidence" value="ECO:0007669"/>
    <property type="project" value="InterPro"/>
</dbReference>
<sequence>MKLTIKKILVSLSLLFVGVSLSSCGFPGLTGGSQSTIKIVAQSTTESQIIGSMLQQLIEHESDNKVELINNLGSGTLSFNALKNGDADVSSARYTGTDLSAVLNKPVVKDTVKANKMVKDGFEDRFQMKWFDTLGFADTYAFMVTQETAKKYNLKTVSDLKKIESELTVGVDANWISRIGDGYDGFQKEYNIKFGNIYPMQIGLVYSALAKGKMDVVLGYSTDGRIKSYDLKILKDDRQFFPPYTASLVANNSILKKHPELGPLINRLTNKIDLSTMQSLNYRVDNDFYEPSVVAKQFLEKHHYFEKAGD</sequence>
<dbReference type="PATRIC" id="fig|1423719.4.peg.120"/>
<evidence type="ECO:0000256" key="1">
    <source>
        <dbReference type="SAM" id="SignalP"/>
    </source>
</evidence>
<reference evidence="3 4" key="1">
    <citation type="journal article" date="2015" name="Genome Announc.">
        <title>Expanding the biotechnology potential of lactobacilli through comparative genomics of 213 strains and associated genera.</title>
        <authorList>
            <person name="Sun Z."/>
            <person name="Harris H.M."/>
            <person name="McCann A."/>
            <person name="Guo C."/>
            <person name="Argimon S."/>
            <person name="Zhang W."/>
            <person name="Yang X."/>
            <person name="Jeffery I.B."/>
            <person name="Cooney J.C."/>
            <person name="Kagawa T.F."/>
            <person name="Liu W."/>
            <person name="Song Y."/>
            <person name="Salvetti E."/>
            <person name="Wrobel A."/>
            <person name="Rasinkangas P."/>
            <person name="Parkhill J."/>
            <person name="Rea M.C."/>
            <person name="O'Sullivan O."/>
            <person name="Ritari J."/>
            <person name="Douillard F.P."/>
            <person name="Paul Ross R."/>
            <person name="Yang R."/>
            <person name="Briner A.E."/>
            <person name="Felis G.E."/>
            <person name="de Vos W.M."/>
            <person name="Barrangou R."/>
            <person name="Klaenhammer T.R."/>
            <person name="Caufield P.W."/>
            <person name="Cui Y."/>
            <person name="Zhang H."/>
            <person name="O'Toole P.W."/>
        </authorList>
    </citation>
    <scope>NUCLEOTIDE SEQUENCE [LARGE SCALE GENOMIC DNA]</scope>
    <source>
        <strain evidence="3 4">DSM 15638</strain>
    </source>
</reference>
<protein>
    <submittedName>
        <fullName evidence="3">Glycine betaine carnitine choline abc transporter, substrate binding protein</fullName>
    </submittedName>
</protein>
<dbReference type="STRING" id="1423719.FC66_GL000118"/>
<feature type="signal peptide" evidence="1">
    <location>
        <begin position="1"/>
        <end position="22"/>
    </location>
</feature>